<feature type="compositionally biased region" description="Basic and acidic residues" evidence="1">
    <location>
        <begin position="60"/>
        <end position="72"/>
    </location>
</feature>
<dbReference type="Proteomes" id="UP001500305">
    <property type="component" value="Unassembled WGS sequence"/>
</dbReference>
<dbReference type="InterPro" id="IPR035940">
    <property type="entry name" value="CAP_sf"/>
</dbReference>
<keyword evidence="2" id="KW-0732">Signal</keyword>
<dbReference type="CDD" id="cd05379">
    <property type="entry name" value="CAP_bacterial"/>
    <property type="match status" value="1"/>
</dbReference>
<keyword evidence="5" id="KW-1185">Reference proteome</keyword>
<dbReference type="PANTHER" id="PTHR31157">
    <property type="entry name" value="SCP DOMAIN-CONTAINING PROTEIN"/>
    <property type="match status" value="1"/>
</dbReference>
<proteinExistence type="predicted"/>
<organism evidence="4 5">
    <name type="scientific">Kitasatospora cystarginea</name>
    <dbReference type="NCBI Taxonomy" id="58350"/>
    <lineage>
        <taxon>Bacteria</taxon>
        <taxon>Bacillati</taxon>
        <taxon>Actinomycetota</taxon>
        <taxon>Actinomycetes</taxon>
        <taxon>Kitasatosporales</taxon>
        <taxon>Streptomycetaceae</taxon>
        <taxon>Kitasatospora</taxon>
    </lineage>
</organism>
<feature type="domain" description="SCP" evidence="3">
    <location>
        <begin position="175"/>
        <end position="305"/>
    </location>
</feature>
<feature type="signal peptide" evidence="2">
    <location>
        <begin position="1"/>
        <end position="43"/>
    </location>
</feature>
<gene>
    <name evidence="4" type="ORF">GCM10010430_25020</name>
</gene>
<feature type="compositionally biased region" description="Basic residues" evidence="1">
    <location>
        <begin position="7"/>
        <end position="18"/>
    </location>
</feature>
<feature type="compositionally biased region" description="Low complexity" evidence="1">
    <location>
        <begin position="77"/>
        <end position="108"/>
    </location>
</feature>
<accession>A0ABN3DV89</accession>
<evidence type="ECO:0000259" key="3">
    <source>
        <dbReference type="Pfam" id="PF00188"/>
    </source>
</evidence>
<dbReference type="Gene3D" id="3.40.33.10">
    <property type="entry name" value="CAP"/>
    <property type="match status" value="1"/>
</dbReference>
<protein>
    <recommendedName>
        <fullName evidence="3">SCP domain-containing protein</fullName>
    </recommendedName>
</protein>
<feature type="compositionally biased region" description="Low complexity" evidence="1">
    <location>
        <begin position="124"/>
        <end position="162"/>
    </location>
</feature>
<dbReference type="Pfam" id="PF00188">
    <property type="entry name" value="CAP"/>
    <property type="match status" value="1"/>
</dbReference>
<feature type="region of interest" description="Disordered" evidence="1">
    <location>
        <begin position="1"/>
        <end position="21"/>
    </location>
</feature>
<evidence type="ECO:0000313" key="4">
    <source>
        <dbReference type="EMBL" id="GAA2242436.1"/>
    </source>
</evidence>
<feature type="chain" id="PRO_5046221879" description="SCP domain-containing protein" evidence="2">
    <location>
        <begin position="44"/>
        <end position="307"/>
    </location>
</feature>
<dbReference type="SUPFAM" id="SSF55797">
    <property type="entry name" value="PR-1-like"/>
    <property type="match status" value="1"/>
</dbReference>
<sequence>MLTSGTGRHRRARRRHTPRLAATAGIAGAGLMLPLLSASGASAAPGSHTYASHAGWQEHHQYRHQDDSDQHHHQAGPHAARPSAPASAEASHASPSPSAPASHASESATARPGGESQGSHSVRPSAPTSAPASHTSAPSSPAASPSAPATHAPAPAATTPAAQTGSSSDAVQQVLGLINQARAAQGLPAYTITAGLTSSSEAHNQTMAGGCGMSHQCPGEAELGARVTAAGVQWNAVGENIGYGNGVSTSAQDIAAMAVSLTQDMLNETPPDDGHRKNILSSEFTHIGIAVYRDASGTVWLTQDFSN</sequence>
<reference evidence="4 5" key="1">
    <citation type="journal article" date="2019" name="Int. J. Syst. Evol. Microbiol.">
        <title>The Global Catalogue of Microorganisms (GCM) 10K type strain sequencing project: providing services to taxonomists for standard genome sequencing and annotation.</title>
        <authorList>
            <consortium name="The Broad Institute Genomics Platform"/>
            <consortium name="The Broad Institute Genome Sequencing Center for Infectious Disease"/>
            <person name="Wu L."/>
            <person name="Ma J."/>
        </authorList>
    </citation>
    <scope>NUCLEOTIDE SEQUENCE [LARGE SCALE GENOMIC DNA]</scope>
    <source>
        <strain evidence="4 5">JCM 7356</strain>
    </source>
</reference>
<feature type="region of interest" description="Disordered" evidence="1">
    <location>
        <begin position="60"/>
        <end position="167"/>
    </location>
</feature>
<evidence type="ECO:0000256" key="1">
    <source>
        <dbReference type="SAM" id="MobiDB-lite"/>
    </source>
</evidence>
<dbReference type="RefSeq" id="WP_344636388.1">
    <property type="nucleotide sequence ID" value="NZ_BAAATR010000009.1"/>
</dbReference>
<evidence type="ECO:0000313" key="5">
    <source>
        <dbReference type="Proteomes" id="UP001500305"/>
    </source>
</evidence>
<name>A0ABN3DV89_9ACTN</name>
<dbReference type="PANTHER" id="PTHR31157:SF1">
    <property type="entry name" value="SCP DOMAIN-CONTAINING PROTEIN"/>
    <property type="match status" value="1"/>
</dbReference>
<dbReference type="EMBL" id="BAAATR010000009">
    <property type="protein sequence ID" value="GAA2242436.1"/>
    <property type="molecule type" value="Genomic_DNA"/>
</dbReference>
<evidence type="ECO:0000256" key="2">
    <source>
        <dbReference type="SAM" id="SignalP"/>
    </source>
</evidence>
<dbReference type="InterPro" id="IPR014044">
    <property type="entry name" value="CAP_dom"/>
</dbReference>
<comment type="caution">
    <text evidence="4">The sequence shown here is derived from an EMBL/GenBank/DDBJ whole genome shotgun (WGS) entry which is preliminary data.</text>
</comment>